<dbReference type="Pfam" id="PF01032">
    <property type="entry name" value="FecCD"/>
    <property type="match status" value="1"/>
</dbReference>
<evidence type="ECO:0000313" key="14">
    <source>
        <dbReference type="Proteomes" id="UP000325462"/>
    </source>
</evidence>
<reference evidence="11 13" key="2">
    <citation type="journal article" date="2019" name="Sci. Transl. Med.">
        <title>Quorum sensing between bacterial species on the skin protects against epidermal injury in atopic dermatitis.</title>
        <authorList>
            <person name="Williams M.R."/>
        </authorList>
    </citation>
    <scope>NUCLEOTIDE SEQUENCE [LARGE SCALE GENOMIC DNA]</scope>
    <source>
        <strain evidence="11 13">E7</strain>
    </source>
</reference>
<dbReference type="EMBL" id="LRQI01000091">
    <property type="protein sequence ID" value="KXA36462.1"/>
    <property type="molecule type" value="Genomic_DNA"/>
</dbReference>
<dbReference type="EMBL" id="CP041722">
    <property type="protein sequence ID" value="QEX39637.1"/>
    <property type="molecule type" value="Genomic_DNA"/>
</dbReference>
<evidence type="ECO:0000313" key="11">
    <source>
        <dbReference type="EMBL" id="TBW71883.1"/>
    </source>
</evidence>
<accession>A0A133Q0R1</accession>
<comment type="similarity">
    <text evidence="2">Belongs to the binding-protein-dependent transport system permease family. FecCD subfamily.</text>
</comment>
<feature type="transmembrane region" description="Helical" evidence="8">
    <location>
        <begin position="105"/>
        <end position="123"/>
    </location>
</feature>
<proteinExistence type="inferred from homology"/>
<dbReference type="GO" id="GO:0022857">
    <property type="term" value="F:transmembrane transporter activity"/>
    <property type="evidence" value="ECO:0007669"/>
    <property type="project" value="InterPro"/>
</dbReference>
<evidence type="ECO:0000313" key="10">
    <source>
        <dbReference type="EMBL" id="QEX39637.1"/>
    </source>
</evidence>
<comment type="subcellular location">
    <subcellularLocation>
        <location evidence="1">Cell membrane</location>
        <topology evidence="1">Multi-pass membrane protein</topology>
    </subcellularLocation>
</comment>
<dbReference type="PANTHER" id="PTHR30472:SF25">
    <property type="entry name" value="ABC TRANSPORTER PERMEASE PROTEIN MJ0876-RELATED"/>
    <property type="match status" value="1"/>
</dbReference>
<dbReference type="GO" id="GO:0033214">
    <property type="term" value="P:siderophore-iron import into cell"/>
    <property type="evidence" value="ECO:0007669"/>
    <property type="project" value="TreeGrafter"/>
</dbReference>
<reference evidence="10 14" key="3">
    <citation type="submission" date="2019-07" db="EMBL/GenBank/DDBJ databases">
        <title>Comparative genome analysis of staphylococcus lugdunensis shows clonal complex-dependent diversity of the putative virulence factor, ess/type vii locus.</title>
        <authorList>
            <person name="Lebeurre J."/>
            <person name="Dahyot S."/>
            <person name="Diene S."/>
            <person name="Paulay A."/>
            <person name="Aubourg M."/>
            <person name="Argemi X."/>
            <person name="Giard J.-C."/>
            <person name="Tournier I."/>
            <person name="Francois P."/>
            <person name="Pestel-Caron M."/>
        </authorList>
    </citation>
    <scope>NUCLEOTIDE SEQUENCE [LARGE SCALE GENOMIC DNA]</scope>
    <source>
        <strain evidence="10 14">SL13</strain>
    </source>
</reference>
<sequence length="316" mass="34704">MKGYQVVSLWLVLLCLVIGTSLLWNLGSILDQFNQMILLKVRIPRVLEALIAGAVLTVAGQLFQIVLNNPLADSFTLGLASGATFGAALPLFIGISVLWIPVFSIGTSMLTLILVLAIVYTMAKQQPMRLLIITGLMIGALFNALLYILILIKPKQLNNVANYMFGGFATAEFYESWIMLVVCLPLLLCLFIMIPRIKLLQVGDLKGQSLGLNVTTLTFYVLIIASMMSAIVIAYVGIIGFIGMIIPQLSRRIHHRYSLYIQMILNIIIGGTMMVITDWLGAIIIAPVQIPASIILAIIGIPVLFLMLIKSARFLR</sequence>
<feature type="transmembrane region" description="Helical" evidence="8">
    <location>
        <begin position="6"/>
        <end position="26"/>
    </location>
</feature>
<keyword evidence="3" id="KW-0813">Transport</keyword>
<evidence type="ECO:0000313" key="13">
    <source>
        <dbReference type="Proteomes" id="UP000293637"/>
    </source>
</evidence>
<dbReference type="RefSeq" id="WP_002459860.1">
    <property type="nucleotide sequence ID" value="NZ_AP021848.1"/>
</dbReference>
<evidence type="ECO:0000256" key="3">
    <source>
        <dbReference type="ARBA" id="ARBA00022448"/>
    </source>
</evidence>
<keyword evidence="5 8" id="KW-0812">Transmembrane</keyword>
<dbReference type="EMBL" id="SCHB01000005">
    <property type="protein sequence ID" value="TBW71883.1"/>
    <property type="molecule type" value="Genomic_DNA"/>
</dbReference>
<feature type="transmembrane region" description="Helical" evidence="8">
    <location>
        <begin position="79"/>
        <end position="100"/>
    </location>
</feature>
<feature type="transmembrane region" description="Helical" evidence="8">
    <location>
        <begin position="173"/>
        <end position="197"/>
    </location>
</feature>
<dbReference type="eggNOG" id="COG0609">
    <property type="taxonomic scope" value="Bacteria"/>
</dbReference>
<feature type="transmembrane region" description="Helical" evidence="8">
    <location>
        <begin position="282"/>
        <end position="309"/>
    </location>
</feature>
<keyword evidence="7 8" id="KW-0472">Membrane</keyword>
<evidence type="ECO:0000256" key="7">
    <source>
        <dbReference type="ARBA" id="ARBA00023136"/>
    </source>
</evidence>
<keyword evidence="14" id="KW-1185">Reference proteome</keyword>
<protein>
    <submittedName>
        <fullName evidence="11">Iron ABC transporter permease</fullName>
    </submittedName>
    <submittedName>
        <fullName evidence="9">Iron chelate uptake ABC transporter, FeCT family, permease protein</fullName>
    </submittedName>
</protein>
<evidence type="ECO:0000256" key="6">
    <source>
        <dbReference type="ARBA" id="ARBA00022989"/>
    </source>
</evidence>
<dbReference type="OMA" id="SVAMRGW"/>
<feature type="transmembrane region" description="Helical" evidence="8">
    <location>
        <begin position="46"/>
        <end position="67"/>
    </location>
</feature>
<evidence type="ECO:0000256" key="8">
    <source>
        <dbReference type="SAM" id="Phobius"/>
    </source>
</evidence>
<keyword evidence="4" id="KW-1003">Cell membrane</keyword>
<dbReference type="InterPro" id="IPR000522">
    <property type="entry name" value="ABC_transptr_permease_BtuC"/>
</dbReference>
<gene>
    <name evidence="11" type="ORF">EQ812_08735</name>
    <name evidence="10" type="ORF">FO454_12245</name>
    <name evidence="9" type="ORF">HMPREF3225_02223</name>
</gene>
<dbReference type="PANTHER" id="PTHR30472">
    <property type="entry name" value="FERRIC ENTEROBACTIN TRANSPORT SYSTEM PERMEASE PROTEIN"/>
    <property type="match status" value="1"/>
</dbReference>
<evidence type="ECO:0000256" key="4">
    <source>
        <dbReference type="ARBA" id="ARBA00022475"/>
    </source>
</evidence>
<feature type="transmembrane region" description="Helical" evidence="8">
    <location>
        <begin position="129"/>
        <end position="152"/>
    </location>
</feature>
<feature type="transmembrane region" description="Helical" evidence="8">
    <location>
        <begin position="257"/>
        <end position="276"/>
    </location>
</feature>
<dbReference type="SUPFAM" id="SSF81345">
    <property type="entry name" value="ABC transporter involved in vitamin B12 uptake, BtuC"/>
    <property type="match status" value="1"/>
</dbReference>
<evidence type="ECO:0000256" key="1">
    <source>
        <dbReference type="ARBA" id="ARBA00004651"/>
    </source>
</evidence>
<evidence type="ECO:0000256" key="5">
    <source>
        <dbReference type="ARBA" id="ARBA00022692"/>
    </source>
</evidence>
<feature type="transmembrane region" description="Helical" evidence="8">
    <location>
        <begin position="217"/>
        <end position="245"/>
    </location>
</feature>
<reference evidence="9 12" key="1">
    <citation type="submission" date="2016-01" db="EMBL/GenBank/DDBJ databases">
        <authorList>
            <person name="Mitreva M."/>
            <person name="Pepin K.H."/>
            <person name="Mihindukulasuriya K.A."/>
            <person name="Fulton R."/>
            <person name="Fronick C."/>
            <person name="O'Laughlin M."/>
            <person name="Miner T."/>
            <person name="Herter B."/>
            <person name="Rosa B.A."/>
            <person name="Cordes M."/>
            <person name="Tomlinson C."/>
            <person name="Wollam A."/>
            <person name="Palsikar V.B."/>
            <person name="Mardis E.R."/>
            <person name="Wilson R.K."/>
        </authorList>
    </citation>
    <scope>NUCLEOTIDE SEQUENCE [LARGE SCALE GENOMIC DNA]</scope>
    <source>
        <strain evidence="9 12">MJR7738</strain>
    </source>
</reference>
<dbReference type="InterPro" id="IPR037294">
    <property type="entry name" value="ABC_BtuC-like"/>
</dbReference>
<evidence type="ECO:0000313" key="12">
    <source>
        <dbReference type="Proteomes" id="UP000070063"/>
    </source>
</evidence>
<dbReference type="STRING" id="28035.B6N84_10975"/>
<dbReference type="Proteomes" id="UP000070063">
    <property type="component" value="Unassembled WGS sequence"/>
</dbReference>
<dbReference type="GO" id="GO:0005886">
    <property type="term" value="C:plasma membrane"/>
    <property type="evidence" value="ECO:0007669"/>
    <property type="project" value="UniProtKB-SubCell"/>
</dbReference>
<dbReference type="Proteomes" id="UP000325462">
    <property type="component" value="Chromosome"/>
</dbReference>
<dbReference type="Gene3D" id="1.10.3470.10">
    <property type="entry name" value="ABC transporter involved in vitamin B12 uptake, BtuC"/>
    <property type="match status" value="1"/>
</dbReference>
<name>A0A133Q0R1_STALU</name>
<dbReference type="AlphaFoldDB" id="A0A133Q0R1"/>
<keyword evidence="6 8" id="KW-1133">Transmembrane helix</keyword>
<organism evidence="11 13">
    <name type="scientific">Staphylococcus lugdunensis</name>
    <dbReference type="NCBI Taxonomy" id="28035"/>
    <lineage>
        <taxon>Bacteria</taxon>
        <taxon>Bacillati</taxon>
        <taxon>Bacillota</taxon>
        <taxon>Bacilli</taxon>
        <taxon>Bacillales</taxon>
        <taxon>Staphylococcaceae</taxon>
        <taxon>Staphylococcus</taxon>
    </lineage>
</organism>
<dbReference type="Proteomes" id="UP000293637">
    <property type="component" value="Unassembled WGS sequence"/>
</dbReference>
<dbReference type="GeneID" id="58090476"/>
<evidence type="ECO:0000313" key="9">
    <source>
        <dbReference type="EMBL" id="KXA36462.1"/>
    </source>
</evidence>
<evidence type="ECO:0000256" key="2">
    <source>
        <dbReference type="ARBA" id="ARBA00007935"/>
    </source>
</evidence>